<keyword evidence="5" id="KW-0812">Transmembrane</keyword>
<evidence type="ECO:0000256" key="1">
    <source>
        <dbReference type="ARBA" id="ARBA00022553"/>
    </source>
</evidence>
<dbReference type="GeneID" id="70230591"/>
<keyword evidence="2" id="KW-0547">Nucleotide-binding</keyword>
<proteinExistence type="predicted"/>
<evidence type="ECO:0000256" key="6">
    <source>
        <dbReference type="SAM" id="SignalP"/>
    </source>
</evidence>
<evidence type="ECO:0000256" key="3">
    <source>
        <dbReference type="ARBA" id="ARBA00022840"/>
    </source>
</evidence>
<feature type="compositionally biased region" description="Polar residues" evidence="4">
    <location>
        <begin position="314"/>
        <end position="324"/>
    </location>
</feature>
<keyword evidence="5" id="KW-1133">Transmembrane helix</keyword>
<evidence type="ECO:0000256" key="4">
    <source>
        <dbReference type="SAM" id="MobiDB-lite"/>
    </source>
</evidence>
<feature type="region of interest" description="Disordered" evidence="4">
    <location>
        <begin position="280"/>
        <end position="365"/>
    </location>
</feature>
<feature type="compositionally biased region" description="Low complexity" evidence="4">
    <location>
        <begin position="40"/>
        <end position="50"/>
    </location>
</feature>
<dbReference type="EMBL" id="JAGMUX010000011">
    <property type="protein sequence ID" value="KAH7244260.1"/>
    <property type="molecule type" value="Genomic_DNA"/>
</dbReference>
<feature type="compositionally biased region" description="Low complexity" evidence="4">
    <location>
        <begin position="221"/>
        <end position="235"/>
    </location>
</feature>
<feature type="signal peptide" evidence="6">
    <location>
        <begin position="1"/>
        <end position="20"/>
    </location>
</feature>
<feature type="compositionally biased region" description="Low complexity" evidence="4">
    <location>
        <begin position="300"/>
        <end position="311"/>
    </location>
</feature>
<evidence type="ECO:0000313" key="9">
    <source>
        <dbReference type="Proteomes" id="UP000720189"/>
    </source>
</evidence>
<gene>
    <name evidence="8" type="ORF">BKA55DRAFT_704103</name>
</gene>
<dbReference type="AlphaFoldDB" id="A0A9P9K511"/>
<reference evidence="8" key="1">
    <citation type="journal article" date="2021" name="Nat. Commun.">
        <title>Genetic determinants of endophytism in the Arabidopsis root mycobiome.</title>
        <authorList>
            <person name="Mesny F."/>
            <person name="Miyauchi S."/>
            <person name="Thiergart T."/>
            <person name="Pickel B."/>
            <person name="Atanasova L."/>
            <person name="Karlsson M."/>
            <person name="Huettel B."/>
            <person name="Barry K.W."/>
            <person name="Haridas S."/>
            <person name="Chen C."/>
            <person name="Bauer D."/>
            <person name="Andreopoulos W."/>
            <person name="Pangilinan J."/>
            <person name="LaButti K."/>
            <person name="Riley R."/>
            <person name="Lipzen A."/>
            <person name="Clum A."/>
            <person name="Drula E."/>
            <person name="Henrissat B."/>
            <person name="Kohler A."/>
            <person name="Grigoriev I.V."/>
            <person name="Martin F.M."/>
            <person name="Hacquard S."/>
        </authorList>
    </citation>
    <scope>NUCLEOTIDE SEQUENCE</scope>
    <source>
        <strain evidence="8">MPI-CAGE-AT-0023</strain>
    </source>
</reference>
<feature type="chain" id="PRO_5040414202" description="Epidermal growth factor receptor-like transmembrane-juxtamembrane segment domain-containing protein" evidence="6">
    <location>
        <begin position="21"/>
        <end position="365"/>
    </location>
</feature>
<evidence type="ECO:0000256" key="5">
    <source>
        <dbReference type="SAM" id="Phobius"/>
    </source>
</evidence>
<keyword evidence="9" id="KW-1185">Reference proteome</keyword>
<organism evidence="8 9">
    <name type="scientific">Fusarium redolens</name>
    <dbReference type="NCBI Taxonomy" id="48865"/>
    <lineage>
        <taxon>Eukaryota</taxon>
        <taxon>Fungi</taxon>
        <taxon>Dikarya</taxon>
        <taxon>Ascomycota</taxon>
        <taxon>Pezizomycotina</taxon>
        <taxon>Sordariomycetes</taxon>
        <taxon>Hypocreomycetidae</taxon>
        <taxon>Hypocreales</taxon>
        <taxon>Nectriaceae</taxon>
        <taxon>Fusarium</taxon>
        <taxon>Fusarium redolens species complex</taxon>
    </lineage>
</organism>
<dbReference type="GO" id="GO:0005524">
    <property type="term" value="F:ATP binding"/>
    <property type="evidence" value="ECO:0007669"/>
    <property type="project" value="UniProtKB-KW"/>
</dbReference>
<name>A0A9P9K511_FUSRE</name>
<keyword evidence="5" id="KW-0472">Membrane</keyword>
<keyword evidence="6" id="KW-0732">Signal</keyword>
<feature type="region of interest" description="Disordered" evidence="4">
    <location>
        <begin position="25"/>
        <end position="50"/>
    </location>
</feature>
<evidence type="ECO:0000256" key="2">
    <source>
        <dbReference type="ARBA" id="ARBA00022741"/>
    </source>
</evidence>
<protein>
    <recommendedName>
        <fullName evidence="7">Epidermal growth factor receptor-like transmembrane-juxtamembrane segment domain-containing protein</fullName>
    </recommendedName>
</protein>
<feature type="region of interest" description="Disordered" evidence="4">
    <location>
        <begin position="214"/>
        <end position="244"/>
    </location>
</feature>
<feature type="compositionally biased region" description="Basic and acidic residues" evidence="4">
    <location>
        <begin position="356"/>
        <end position="365"/>
    </location>
</feature>
<evidence type="ECO:0000313" key="8">
    <source>
        <dbReference type="EMBL" id="KAH7244260.1"/>
    </source>
</evidence>
<keyword evidence="3" id="KW-0067">ATP-binding</keyword>
<keyword evidence="1" id="KW-0597">Phosphoprotein</keyword>
<dbReference type="OrthoDB" id="5347452at2759"/>
<dbReference type="InterPro" id="IPR049328">
    <property type="entry name" value="TM_ErbB1"/>
</dbReference>
<feature type="transmembrane region" description="Helical" evidence="5">
    <location>
        <begin position="247"/>
        <end position="272"/>
    </location>
</feature>
<dbReference type="Proteomes" id="UP000720189">
    <property type="component" value="Unassembled WGS sequence"/>
</dbReference>
<dbReference type="Pfam" id="PF21314">
    <property type="entry name" value="TM_ErbB1"/>
    <property type="match status" value="1"/>
</dbReference>
<feature type="compositionally biased region" description="Polar residues" evidence="4">
    <location>
        <begin position="25"/>
        <end position="36"/>
    </location>
</feature>
<feature type="domain" description="Epidermal growth factor receptor-like transmembrane-juxtamembrane segment" evidence="7">
    <location>
        <begin position="250"/>
        <end position="280"/>
    </location>
</feature>
<sequence length="365" mass="39450">PFLFYLFYFLYFFILQQHHGHPRRSYSQAYSSPSHKNTQRRAVTSSQTTTTTTEEIAITIAPDNTCGYISERLGASRACPIDDWCYFFPPMPAQSFTNGGVLCCGETSCQYHATCINSEEYFVSSKCDGGCEVDNYTLKWQLTPFSSHAITDSASPYCNTVSWEGSTFDYWCNDLDISTAQSAALTYKGQTSREFSTINERDYSSLLSQMAEAQTEGSINAEATGTATSQSTATETNKDSGSSGTPVGAIAGGAVGGVAALALIGVAVFFFLRRKKKQNKTSSSSEYQQAPGGDKPGWNQQQQPQQGGYYYDPNTPSTGYSGSPNGYPAGYQQPAIHEAGGEAVGSKPQELPDSGPGEKEPVELA</sequence>
<accession>A0A9P9K511</accession>
<dbReference type="RefSeq" id="XP_046047483.1">
    <property type="nucleotide sequence ID" value="XM_046200637.1"/>
</dbReference>
<dbReference type="PANTHER" id="PTHR16861">
    <property type="entry name" value="GLYCOPROTEIN 38"/>
    <property type="match status" value="1"/>
</dbReference>
<evidence type="ECO:0000259" key="7">
    <source>
        <dbReference type="Pfam" id="PF21314"/>
    </source>
</evidence>
<dbReference type="PANTHER" id="PTHR16861:SF7">
    <property type="entry name" value="MEMBRANE ANCHOR OPY2 N-TERMINAL DOMAIN-CONTAINING PROTEIN"/>
    <property type="match status" value="1"/>
</dbReference>
<feature type="non-terminal residue" evidence="8">
    <location>
        <position position="365"/>
    </location>
</feature>
<comment type="caution">
    <text evidence="8">The sequence shown here is derived from an EMBL/GenBank/DDBJ whole genome shotgun (WGS) entry which is preliminary data.</text>
</comment>